<dbReference type="GO" id="GO:0031647">
    <property type="term" value="P:regulation of protein stability"/>
    <property type="evidence" value="ECO:0000318"/>
    <property type="project" value="GO_Central"/>
</dbReference>
<reference evidence="2" key="1">
    <citation type="submission" date="2006-10" db="EMBL/GenBank/DDBJ databases">
        <authorList>
            <person name="Amadeo P."/>
            <person name="Zhao Q."/>
            <person name="Wortman J."/>
            <person name="Fraser-Liggett C."/>
            <person name="Carlton J."/>
        </authorList>
    </citation>
    <scope>NUCLEOTIDE SEQUENCE</scope>
    <source>
        <strain evidence="2">G3</strain>
    </source>
</reference>
<name>A2DWM7_TRIV3</name>
<dbReference type="GO" id="GO:0004843">
    <property type="term" value="F:cysteine-type deubiquitinase activity"/>
    <property type="evidence" value="ECO:0000318"/>
    <property type="project" value="GO_Central"/>
</dbReference>
<dbReference type="PANTHER" id="PTHR24006">
    <property type="entry name" value="UBIQUITIN CARBOXYL-TERMINAL HYDROLASE"/>
    <property type="match status" value="1"/>
</dbReference>
<dbReference type="SMR" id="A2DWM7"/>
<evidence type="ECO:0000259" key="1">
    <source>
        <dbReference type="PROSITE" id="PS50235"/>
    </source>
</evidence>
<dbReference type="VEuPathDB" id="TrichDB:TVAG_202060"/>
<dbReference type="Pfam" id="PF00443">
    <property type="entry name" value="UCH"/>
    <property type="match status" value="1"/>
</dbReference>
<dbReference type="PANTHER" id="PTHR24006:SF925">
    <property type="entry name" value="UBIQUITINYL HYDROLASE 1"/>
    <property type="match status" value="1"/>
</dbReference>
<dbReference type="InterPro" id="IPR038765">
    <property type="entry name" value="Papain-like_cys_pep_sf"/>
</dbReference>
<reference evidence="2" key="2">
    <citation type="journal article" date="2007" name="Science">
        <title>Draft genome sequence of the sexually transmitted pathogen Trichomonas vaginalis.</title>
        <authorList>
            <person name="Carlton J.M."/>
            <person name="Hirt R.P."/>
            <person name="Silva J.C."/>
            <person name="Delcher A.L."/>
            <person name="Schatz M."/>
            <person name="Zhao Q."/>
            <person name="Wortman J.R."/>
            <person name="Bidwell S.L."/>
            <person name="Alsmark U.C.M."/>
            <person name="Besteiro S."/>
            <person name="Sicheritz-Ponten T."/>
            <person name="Noel C.J."/>
            <person name="Dacks J.B."/>
            <person name="Foster P.G."/>
            <person name="Simillion C."/>
            <person name="Van de Peer Y."/>
            <person name="Miranda-Saavedra D."/>
            <person name="Barton G.J."/>
            <person name="Westrop G.D."/>
            <person name="Mueller S."/>
            <person name="Dessi D."/>
            <person name="Fiori P.L."/>
            <person name="Ren Q."/>
            <person name="Paulsen I."/>
            <person name="Zhang H."/>
            <person name="Bastida-Corcuera F.D."/>
            <person name="Simoes-Barbosa A."/>
            <person name="Brown M.T."/>
            <person name="Hayes R.D."/>
            <person name="Mukherjee M."/>
            <person name="Okumura C.Y."/>
            <person name="Schneider R."/>
            <person name="Smith A.J."/>
            <person name="Vanacova S."/>
            <person name="Villalvazo M."/>
            <person name="Haas B.J."/>
            <person name="Pertea M."/>
            <person name="Feldblyum T.V."/>
            <person name="Utterback T.R."/>
            <person name="Shu C.L."/>
            <person name="Osoegawa K."/>
            <person name="de Jong P.J."/>
            <person name="Hrdy I."/>
            <person name="Horvathova L."/>
            <person name="Zubacova Z."/>
            <person name="Dolezal P."/>
            <person name="Malik S.B."/>
            <person name="Logsdon J.M. Jr."/>
            <person name="Henze K."/>
            <person name="Gupta A."/>
            <person name="Wang C.C."/>
            <person name="Dunne R.L."/>
            <person name="Upcroft J.A."/>
            <person name="Upcroft P."/>
            <person name="White O."/>
            <person name="Salzberg S.L."/>
            <person name="Tang P."/>
            <person name="Chiu C.-H."/>
            <person name="Lee Y.-S."/>
            <person name="Embley T.M."/>
            <person name="Coombs G.H."/>
            <person name="Mottram J.C."/>
            <person name="Tachezy J."/>
            <person name="Fraser-Liggett C.M."/>
            <person name="Johnson P.J."/>
        </authorList>
    </citation>
    <scope>NUCLEOTIDE SEQUENCE [LARGE SCALE GENOMIC DNA]</scope>
    <source>
        <strain evidence="2">G3</strain>
    </source>
</reference>
<dbReference type="GO" id="GO:0005829">
    <property type="term" value="C:cytosol"/>
    <property type="evidence" value="ECO:0000318"/>
    <property type="project" value="GO_Central"/>
</dbReference>
<dbReference type="InterPro" id="IPR050164">
    <property type="entry name" value="Peptidase_C19"/>
</dbReference>
<dbReference type="OrthoDB" id="292964at2759"/>
<evidence type="ECO:0000313" key="2">
    <source>
        <dbReference type="EMBL" id="EAY15212.1"/>
    </source>
</evidence>
<protein>
    <submittedName>
        <fullName evidence="2">Ubiquitin carboxyl-terminal hydrolase family protein</fullName>
    </submittedName>
</protein>
<dbReference type="GO" id="GO:0005634">
    <property type="term" value="C:nucleus"/>
    <property type="evidence" value="ECO:0000318"/>
    <property type="project" value="GO_Central"/>
</dbReference>
<proteinExistence type="predicted"/>
<dbReference type="STRING" id="5722.A2DWM7"/>
<dbReference type="SUPFAM" id="SSF54001">
    <property type="entry name" value="Cysteine proteinases"/>
    <property type="match status" value="1"/>
</dbReference>
<dbReference type="InterPro" id="IPR001394">
    <property type="entry name" value="Peptidase_C19_UCH"/>
</dbReference>
<dbReference type="Proteomes" id="UP000001542">
    <property type="component" value="Unassembled WGS sequence"/>
</dbReference>
<dbReference type="InParanoid" id="A2DWM7"/>
<accession>A2DWM7</accession>
<sequence length="2203" mass="254796">MNAPKLEVTELDKFSQCIMKLVLIYSRAYCHGFPHFGKLLLILYDYDSSFYNKNGNMKYFSSSDTAKQVFTPIVSFFYEEPIKLFESYLIQNPSFESFDFIFKLIKAFHQFNDPNLTTKFINNITPSLLSLFASLKDKNIREIDTQVLRDLFIAATNTIGSRIEILSAAEVCLTSGIVEKQIIGAQNISKVASMPDNKLFYEWSDHFPLKDYLMDQEMHQTLFTTLIPAFNAYFKEHPMGDDQIWTLFNKARTFHPALKEPYLDFIAKWLSDAKLAHSFLDYVKSNTCDKEISMFLIAVLNSWPDNDLKIPHSIIEFFFSNNEPLQVFINNLEETRKSKHSDFIADLIINWINSQNSNVSIFKPILKKQIFEKKMSEILKAVFDSISSGSDNCYELFKEIDITGNESIVYSLVNNVLGIILKENFWKVLDPISTISALSNKKELAQEWIETLSNLSMENATLDALKFCYRLSHVTMTVQNKTSFDMKSVKPMLKMIEESNEEVANEAIKDICYELLRPPESHFEEIYDYILEDITDRKLLLLDSLIKYNSIASYQPMFRKHGRIRQNTRTFIVDKTKIDVEDTDNCEFIISKYAKIHKKVIMMYHGSERVESLDPCSAYPDGTEFTVMKAKDIQMKPQKDSINYLISKGICEILLSVLEDNPIAYSILLRLPTMEFLSEENPSENQENLTENLSDLTENVTVLTQNLMNSSGYYLRYFLHAAVDHPSKANSKAIIDAINEERITGFGIIEAALALSKMDYFEHETNKSLLMHLLKALNDFKDKDEMIIDVITKAIKAFPDTANSEMFRTLNQNRPDIVYSLVPALKEIQDKDEFANYLTENAKNENDIRLLIAIVDKSCDYKKLFRLVEKFAESIPLSLDLLNSAITLNENIPKEDLENIVNILLNLIPERKATNILLEIIKKQNDFMSQVTAKIKTMVDIKVDQWNYSITEMTKSTKIGLKNLGATCYMNSVLQVLFANEEFRNLIQQENDEDKKWLKALKEIFLRMEYTKLPFVDTSEFLSNWCFYGSEPTNPREQQDANEFLMLLLDRLPLAGKLYQGVTVTYMDAENQRVNEKEDNFYFIPLEVNKIHTMNDGFKVFLEHEFCTGYFVQKLNRKVDIDRYSRIRKCPKYLAIQLKRFDYNLNTFQRIKVEGNFIVPDSLDIAEISDNNQSLKYDLQGVVVHKGNAQSGHYTAMTLNGNDIFEYNDTFVSKISRKEYETNCYGSQSKSMSLYDFEDHKPSAYLLFYKLHETDEKIEINPVPTELITKIQKENEDFEKKQNGFSPNIMKLVSFLNDKELNEIYFFNVFCHSKPDSFETEAKTQFIDNLSFDVDKRRDDLIKIIGECSNEFIIDSTKKICSKFMTKEFALFLLEKIESVYKNWRCLEVIISLITKISETDIDWFISNEIPQKLIMVLIKIVEESTNSVFLQNANFSDILKFINEHNECITKEIIDVIFKNGFKLLQSTRNDTLFIEIVKKGETKNLCKFEEFISEIISKSNNSRSSSFELLFCSLVLSCESSEEFEKYANIFIDSPKVVNESIVESLTQLIQEKSDTKKKIVNFGYNILYKLATSDDNEIRGKTEQFFVKLFKSVSALDINYSESLLTSESEVKLLWNDKGSNKNLADDEKEFMLFLLEKYFEKLKSGFRDLLTGRNANCRLLTILRVSLLMVLRSQFIPQGFFDLLIEMILTIYEMKVKSDVNTLEIIRCFFVCNFETGQKYSGKFLEIVNAMFSLEANDLIKQARLTMILFYLSNLMTKENLLEFTKLPYIQEAFSTAFSVGFQSLSALTFLAVKNNDFKEIISTEIFRKYEKVSERGSRFTKLSEAIDANDVSTSMRNYTMDLMKQIDQGDPSQLILKMSDFNEHVIKRTLPKQKAEFELSSDDEGIDELLYGKNDTFSENTKFSAKPSFRKMAEKLLHKDKEIKKVTVSEKVVDDLPIQKVTNIDLGKVTHISTQKVTENLTNENKEKESLEKFLGLDYEMVYQVLQVFNKYKETIKTVYIPEFSQMIVNLCECSEINKQILGNLRELCSQTTSKEQMRVLIPLAFISCFSLTMEDRQEIGGMIMENSLETASELTCSEHVDIGKAVVKIVETDGYENHCGWGPTFLSAVIPHSFYWEGQHHLISLVLSQTDVNDLTIVILSALDNVESDSKKVQIVKMMVRYIPSRKDEIISCAKSIYEDLDFNSIENSEQKIVVID</sequence>
<dbReference type="GO" id="GO:0016579">
    <property type="term" value="P:protein deubiquitination"/>
    <property type="evidence" value="ECO:0007669"/>
    <property type="project" value="InterPro"/>
</dbReference>
<organism evidence="2 3">
    <name type="scientific">Trichomonas vaginalis (strain ATCC PRA-98 / G3)</name>
    <dbReference type="NCBI Taxonomy" id="412133"/>
    <lineage>
        <taxon>Eukaryota</taxon>
        <taxon>Metamonada</taxon>
        <taxon>Parabasalia</taxon>
        <taxon>Trichomonadida</taxon>
        <taxon>Trichomonadidae</taxon>
        <taxon>Trichomonas</taxon>
    </lineage>
</organism>
<dbReference type="InterPro" id="IPR028889">
    <property type="entry name" value="USP"/>
</dbReference>
<dbReference type="PROSITE" id="PS50235">
    <property type="entry name" value="USP_3"/>
    <property type="match status" value="1"/>
</dbReference>
<dbReference type="PROSITE" id="PS00972">
    <property type="entry name" value="USP_1"/>
    <property type="match status" value="1"/>
</dbReference>
<gene>
    <name evidence="2" type="ORF">TVAG_202060</name>
</gene>
<dbReference type="VEuPathDB" id="TrichDB:TVAGG3_0201710"/>
<dbReference type="InterPro" id="IPR018200">
    <property type="entry name" value="USP_CS"/>
</dbReference>
<feature type="domain" description="USP" evidence="1">
    <location>
        <begin position="959"/>
        <end position="1252"/>
    </location>
</feature>
<dbReference type="FunFam" id="3.90.70.10:FF:000090">
    <property type="entry name" value="Clan CA, family C19, ubiquitin hydrolase-like cysteine peptidase"/>
    <property type="match status" value="1"/>
</dbReference>
<dbReference type="Gene3D" id="3.90.70.10">
    <property type="entry name" value="Cysteine proteinases"/>
    <property type="match status" value="1"/>
</dbReference>
<evidence type="ECO:0000313" key="3">
    <source>
        <dbReference type="Proteomes" id="UP000001542"/>
    </source>
</evidence>
<keyword evidence="3" id="KW-1185">Reference proteome</keyword>
<dbReference type="RefSeq" id="XP_001327435.1">
    <property type="nucleotide sequence ID" value="XM_001327400.1"/>
</dbReference>
<dbReference type="KEGG" id="tva:4773213"/>
<dbReference type="eggNOG" id="KOG1863">
    <property type="taxonomic scope" value="Eukaryota"/>
</dbReference>
<dbReference type="PROSITE" id="PS00973">
    <property type="entry name" value="USP_2"/>
    <property type="match status" value="1"/>
</dbReference>
<dbReference type="EMBL" id="DS113259">
    <property type="protein sequence ID" value="EAY15212.1"/>
    <property type="molecule type" value="Genomic_DNA"/>
</dbReference>
<keyword evidence="2" id="KW-0378">Hydrolase</keyword>